<gene>
    <name evidence="2" type="ordered locus">Thexy_2188</name>
</gene>
<dbReference type="InterPro" id="IPR014794">
    <property type="entry name" value="DUF1779"/>
</dbReference>
<dbReference type="EMBL" id="CP002739">
    <property type="protein sequence ID" value="AEF18195.1"/>
    <property type="molecule type" value="Genomic_DNA"/>
</dbReference>
<evidence type="ECO:0008006" key="4">
    <source>
        <dbReference type="Google" id="ProtNLM"/>
    </source>
</evidence>
<keyword evidence="1" id="KW-0472">Membrane</keyword>
<evidence type="ECO:0000313" key="2">
    <source>
        <dbReference type="EMBL" id="AEF18195.1"/>
    </source>
</evidence>
<dbReference type="eggNOG" id="ENOG5030CFT">
    <property type="taxonomic scope" value="Bacteria"/>
</dbReference>
<accession>F6BL62</accession>
<organism evidence="2 3">
    <name type="scientific">Thermoanaerobacterium xylanolyticum (strain ATCC 49914 / DSM 7097 / LX-11)</name>
    <dbReference type="NCBI Taxonomy" id="858215"/>
    <lineage>
        <taxon>Bacteria</taxon>
        <taxon>Bacillati</taxon>
        <taxon>Bacillota</taxon>
        <taxon>Clostridia</taxon>
        <taxon>Thermoanaerobacterales</taxon>
        <taxon>Thermoanaerobacteraceae</taxon>
        <taxon>Thermoanaerobacterium</taxon>
    </lineage>
</organism>
<keyword evidence="1" id="KW-1133">Transmembrane helix</keyword>
<dbReference type="HOGENOM" id="CLU_087832_0_0_9"/>
<evidence type="ECO:0000313" key="3">
    <source>
        <dbReference type="Proteomes" id="UP000007239"/>
    </source>
</evidence>
<name>F6BL62_THEXL</name>
<evidence type="ECO:0000256" key="1">
    <source>
        <dbReference type="SAM" id="Phobius"/>
    </source>
</evidence>
<proteinExistence type="predicted"/>
<sequence length="293" mass="33059">MYKYIKIVNNYIRLGGTYGEFIIPLVNLPYDTAHFYFDFGGMNMFNKLSLIAVTIVVVVFMLNSQMDAFSAKGNDVSVIEEAFSKTGASYQYANINGWAKLNSDFTPFSQMNKIVENLIKSLEIDDKVVKVSKLDQSNFRQYDAEYDAKDKKISIVVQSVKNDAANETYILIDEYLLHGNKDVVNEDEKIKKAYSSLSLTPEIATCFVGTYDGKLNNGKISSILEEVMKDTDASKVEGLNDENLVSISAHTNKIKEYIEIGSEKINLNVAVRYSSYDDKTYIWLATPVIAIEY</sequence>
<dbReference type="Gene3D" id="3.30.360.40">
    <property type="entry name" value="YwmB-like"/>
    <property type="match status" value="1"/>
</dbReference>
<dbReference type="KEGG" id="txy:Thexy_2188"/>
<protein>
    <recommendedName>
        <fullName evidence="4">TATA-box binding family protein</fullName>
    </recommendedName>
</protein>
<feature type="transmembrane region" description="Helical" evidence="1">
    <location>
        <begin position="44"/>
        <end position="62"/>
    </location>
</feature>
<reference evidence="2" key="1">
    <citation type="submission" date="2011-05" db="EMBL/GenBank/DDBJ databases">
        <title>Complete sequence of Thermoanaerobacterium xylanolyticum LX-11.</title>
        <authorList>
            <consortium name="US DOE Joint Genome Institute"/>
            <person name="Lucas S."/>
            <person name="Han J."/>
            <person name="Lapidus A."/>
            <person name="Cheng J.-F."/>
            <person name="Goodwin L."/>
            <person name="Pitluck S."/>
            <person name="Peters L."/>
            <person name="Mikhailova N."/>
            <person name="Lu M."/>
            <person name="Han C."/>
            <person name="Tapia R."/>
            <person name="Land M."/>
            <person name="Hauser L."/>
            <person name="Kyrpides N."/>
            <person name="Ivanova N."/>
            <person name="Pagani I."/>
            <person name="Hemme C."/>
            <person name="Woyke T."/>
        </authorList>
    </citation>
    <scope>NUCLEOTIDE SEQUENCE</scope>
    <source>
        <strain evidence="2">LX-11</strain>
    </source>
</reference>
<dbReference type="InterPro" id="IPR036209">
    <property type="entry name" value="YwmB-like_sf"/>
</dbReference>
<dbReference type="Pfam" id="PF08680">
    <property type="entry name" value="DUF1779"/>
    <property type="match status" value="1"/>
</dbReference>
<keyword evidence="1" id="KW-0812">Transmembrane</keyword>
<dbReference type="AlphaFoldDB" id="F6BL62"/>
<dbReference type="STRING" id="858215.Thexy_2188"/>
<dbReference type="Proteomes" id="UP000007239">
    <property type="component" value="Chromosome"/>
</dbReference>
<keyword evidence="3" id="KW-1185">Reference proteome</keyword>
<dbReference type="SUPFAM" id="SSF143842">
    <property type="entry name" value="YwmB-like"/>
    <property type="match status" value="1"/>
</dbReference>